<dbReference type="VEuPathDB" id="TriTrypDB:BSAL_91395"/>
<protein>
    <submittedName>
        <fullName evidence="2">Uncharacterized protein</fullName>
    </submittedName>
</protein>
<evidence type="ECO:0000313" key="3">
    <source>
        <dbReference type="Proteomes" id="UP000051952"/>
    </source>
</evidence>
<dbReference type="EMBL" id="CYKH01001232">
    <property type="protein sequence ID" value="CUG86033.1"/>
    <property type="molecule type" value="Genomic_DNA"/>
</dbReference>
<sequence length="88" mass="10084">MIRLTEKDRMIARLTKKDNEEGRTAVANEVAPKTLEGEHAMGPEPTSGVGPNMANNKMMVKKRIGVYLSHEGVWTIVEIRDLYDFYFW</sequence>
<reference evidence="3" key="1">
    <citation type="submission" date="2015-09" db="EMBL/GenBank/DDBJ databases">
        <authorList>
            <consortium name="Pathogen Informatics"/>
        </authorList>
    </citation>
    <scope>NUCLEOTIDE SEQUENCE [LARGE SCALE GENOMIC DNA]</scope>
    <source>
        <strain evidence="3">Lake Konstanz</strain>
    </source>
</reference>
<gene>
    <name evidence="2" type="ORF">BSAL_91395</name>
</gene>
<dbReference type="AlphaFoldDB" id="A0A0S4J7T9"/>
<evidence type="ECO:0000256" key="1">
    <source>
        <dbReference type="SAM" id="MobiDB-lite"/>
    </source>
</evidence>
<keyword evidence="3" id="KW-1185">Reference proteome</keyword>
<feature type="region of interest" description="Disordered" evidence="1">
    <location>
        <begin position="18"/>
        <end position="54"/>
    </location>
</feature>
<organism evidence="2 3">
    <name type="scientific">Bodo saltans</name>
    <name type="common">Flagellated protozoan</name>
    <dbReference type="NCBI Taxonomy" id="75058"/>
    <lineage>
        <taxon>Eukaryota</taxon>
        <taxon>Discoba</taxon>
        <taxon>Euglenozoa</taxon>
        <taxon>Kinetoplastea</taxon>
        <taxon>Metakinetoplastina</taxon>
        <taxon>Eubodonida</taxon>
        <taxon>Bodonidae</taxon>
        <taxon>Bodo</taxon>
    </lineage>
</organism>
<name>A0A0S4J7T9_BODSA</name>
<proteinExistence type="predicted"/>
<evidence type="ECO:0000313" key="2">
    <source>
        <dbReference type="EMBL" id="CUG86033.1"/>
    </source>
</evidence>
<dbReference type="Proteomes" id="UP000051952">
    <property type="component" value="Unassembled WGS sequence"/>
</dbReference>
<accession>A0A0S4J7T9</accession>